<name>A0ABR8KE79_9NOSO</name>
<dbReference type="InterPro" id="IPR010328">
    <property type="entry name" value="DUF928"/>
</dbReference>
<gene>
    <name evidence="2" type="ORF">H6H03_24640</name>
</gene>
<comment type="caution">
    <text evidence="2">The sequence shown here is derived from an EMBL/GenBank/DDBJ whole genome shotgun (WGS) entry which is preliminary data.</text>
</comment>
<dbReference type="RefSeq" id="WP_190957632.1">
    <property type="nucleotide sequence ID" value="NZ_JACJTU010000026.1"/>
</dbReference>
<keyword evidence="3" id="KW-1185">Reference proteome</keyword>
<evidence type="ECO:0000256" key="1">
    <source>
        <dbReference type="SAM" id="MobiDB-lite"/>
    </source>
</evidence>
<evidence type="ECO:0000313" key="2">
    <source>
        <dbReference type="EMBL" id="MBD2737034.1"/>
    </source>
</evidence>
<dbReference type="Pfam" id="PF06051">
    <property type="entry name" value="DUF928"/>
    <property type="match status" value="1"/>
</dbReference>
<dbReference type="EMBL" id="JACJTU010000026">
    <property type="protein sequence ID" value="MBD2737034.1"/>
    <property type="molecule type" value="Genomic_DNA"/>
</dbReference>
<reference evidence="2 3" key="1">
    <citation type="journal article" date="2020" name="ISME J.">
        <title>Comparative genomics reveals insights into cyanobacterial evolution and habitat adaptation.</title>
        <authorList>
            <person name="Chen M.Y."/>
            <person name="Teng W.K."/>
            <person name="Zhao L."/>
            <person name="Hu C.X."/>
            <person name="Zhou Y.K."/>
            <person name="Han B.P."/>
            <person name="Song L.R."/>
            <person name="Shu W.S."/>
        </authorList>
    </citation>
    <scope>NUCLEOTIDE SEQUENCE [LARGE SCALE GENOMIC DNA]</scope>
    <source>
        <strain evidence="2 3">FACHB-159</strain>
    </source>
</reference>
<dbReference type="Proteomes" id="UP000637383">
    <property type="component" value="Unassembled WGS sequence"/>
</dbReference>
<evidence type="ECO:0000313" key="3">
    <source>
        <dbReference type="Proteomes" id="UP000637383"/>
    </source>
</evidence>
<protein>
    <submittedName>
        <fullName evidence="2">DUF928 domain-containing protein</fullName>
    </submittedName>
</protein>
<accession>A0ABR8KE79</accession>
<proteinExistence type="predicted"/>
<sequence>MKKVLWFHTTTLISALTLSVFNPSGNLHVQAQTLTPTSKITYVAPTAQEKPGEPTGRRRGGGSRGSCKQYEKLTALVPITKTGNKDLVWGQSVSQTPTFWFFVPDGLSPKVPVEFVIQDETDNYVYHTKFNPPQTRSGIFRLPVQPTKPLVAGKSYRWTFSIYCDPDKPSSAVYVQGSMTQVAINPSWQQQLAAAKTPLEKASFFAQHGVWYDALTSLGENLQNTKQKDPKIVSAWSELLKQVDLSQVGTDAIEFGKNAKS</sequence>
<organism evidence="2 3">
    <name type="scientific">Nostoc paludosum FACHB-159</name>
    <dbReference type="NCBI Taxonomy" id="2692908"/>
    <lineage>
        <taxon>Bacteria</taxon>
        <taxon>Bacillati</taxon>
        <taxon>Cyanobacteriota</taxon>
        <taxon>Cyanophyceae</taxon>
        <taxon>Nostocales</taxon>
        <taxon>Nostocaceae</taxon>
        <taxon>Nostoc</taxon>
    </lineage>
</organism>
<feature type="region of interest" description="Disordered" evidence="1">
    <location>
        <begin position="45"/>
        <end position="66"/>
    </location>
</feature>